<proteinExistence type="predicted"/>
<gene>
    <name evidence="1" type="ORF">LCGC14_1826880</name>
</gene>
<comment type="caution">
    <text evidence="1">The sequence shown here is derived from an EMBL/GenBank/DDBJ whole genome shotgun (WGS) entry which is preliminary data.</text>
</comment>
<organism evidence="1">
    <name type="scientific">marine sediment metagenome</name>
    <dbReference type="NCBI Taxonomy" id="412755"/>
    <lineage>
        <taxon>unclassified sequences</taxon>
        <taxon>metagenomes</taxon>
        <taxon>ecological metagenomes</taxon>
    </lineage>
</organism>
<dbReference type="AlphaFoldDB" id="A0A0F9IWU0"/>
<dbReference type="EMBL" id="LAZR01017978">
    <property type="protein sequence ID" value="KKL98185.1"/>
    <property type="molecule type" value="Genomic_DNA"/>
</dbReference>
<name>A0A0F9IWU0_9ZZZZ</name>
<reference evidence="1" key="1">
    <citation type="journal article" date="2015" name="Nature">
        <title>Complex archaea that bridge the gap between prokaryotes and eukaryotes.</title>
        <authorList>
            <person name="Spang A."/>
            <person name="Saw J.H."/>
            <person name="Jorgensen S.L."/>
            <person name="Zaremba-Niedzwiedzka K."/>
            <person name="Martijn J."/>
            <person name="Lind A.E."/>
            <person name="van Eijk R."/>
            <person name="Schleper C."/>
            <person name="Guy L."/>
            <person name="Ettema T.J."/>
        </authorList>
    </citation>
    <scope>NUCLEOTIDE SEQUENCE</scope>
</reference>
<sequence>LKHMCNIVDVFQQTASLLSHSIGHSRITYSYLVDQLHLQHEIESAMKQILRDANTTLVEGIKKTVELKLGEIVKSLKVSAG</sequence>
<feature type="non-terminal residue" evidence="1">
    <location>
        <position position="1"/>
    </location>
</feature>
<evidence type="ECO:0000313" key="1">
    <source>
        <dbReference type="EMBL" id="KKL98185.1"/>
    </source>
</evidence>
<protein>
    <submittedName>
        <fullName evidence="1">Uncharacterized protein</fullName>
    </submittedName>
</protein>
<accession>A0A0F9IWU0</accession>